<dbReference type="RefSeq" id="WP_255941696.1">
    <property type="nucleotide sequence ID" value="NZ_CP050468.1"/>
</dbReference>
<feature type="domain" description="DUF306" evidence="2">
    <location>
        <begin position="40"/>
        <end position="134"/>
    </location>
</feature>
<protein>
    <submittedName>
        <fullName evidence="3">META domain-containing protein</fullName>
    </submittedName>
</protein>
<evidence type="ECO:0000256" key="1">
    <source>
        <dbReference type="SAM" id="SignalP"/>
    </source>
</evidence>
<dbReference type="Gene3D" id="2.40.128.270">
    <property type="match status" value="1"/>
</dbReference>
<evidence type="ECO:0000313" key="3">
    <source>
        <dbReference type="EMBL" id="UTZ29350.1"/>
    </source>
</evidence>
<evidence type="ECO:0000313" key="4">
    <source>
        <dbReference type="Proteomes" id="UP001058687"/>
    </source>
</evidence>
<evidence type="ECO:0000259" key="2">
    <source>
        <dbReference type="Pfam" id="PF03724"/>
    </source>
</evidence>
<name>A0AAE9SRI7_9VIBR</name>
<dbReference type="EMBL" id="CP050468">
    <property type="protein sequence ID" value="UTZ29350.1"/>
    <property type="molecule type" value="Genomic_DNA"/>
</dbReference>
<keyword evidence="1" id="KW-0732">Signal</keyword>
<feature type="signal peptide" evidence="1">
    <location>
        <begin position="1"/>
        <end position="19"/>
    </location>
</feature>
<dbReference type="Pfam" id="PF03724">
    <property type="entry name" value="META"/>
    <property type="match status" value="1"/>
</dbReference>
<gene>
    <name evidence="3" type="ORF">HB761_22260</name>
</gene>
<sequence>MKKLILSLSLLAFSGVLEASPRALATTTENELSATHQTAIGPWRLIGINGETPKHKSLIQIAQNNFYGDTGCNRFFAQIITFEKNTLELTSISNTRMGCSITQAAQEAIILNTLEEGVSIVYDRVSELLTVRGQNNTLIYASVK</sequence>
<dbReference type="InterPro" id="IPR038670">
    <property type="entry name" value="HslJ-like_sf"/>
</dbReference>
<organism evidence="3 4">
    <name type="scientific">Vibrio campbellii</name>
    <dbReference type="NCBI Taxonomy" id="680"/>
    <lineage>
        <taxon>Bacteria</taxon>
        <taxon>Pseudomonadati</taxon>
        <taxon>Pseudomonadota</taxon>
        <taxon>Gammaproteobacteria</taxon>
        <taxon>Vibrionales</taxon>
        <taxon>Vibrionaceae</taxon>
        <taxon>Vibrio</taxon>
    </lineage>
</organism>
<accession>A0AAE9SRI7</accession>
<dbReference type="InterPro" id="IPR005184">
    <property type="entry name" value="DUF306_Meta_HslJ"/>
</dbReference>
<reference evidence="3" key="1">
    <citation type="submission" date="2020-03" db="EMBL/GenBank/DDBJ databases">
        <title>Five strains of Vibrio campbellii isolated from Mariana Trench.</title>
        <authorList>
            <person name="Liang J."/>
            <person name="Zhang X.-H."/>
        </authorList>
    </citation>
    <scope>NUCLEOTIDE SEQUENCE</scope>
    <source>
        <strain evidence="3">LJC014</strain>
    </source>
</reference>
<dbReference type="AlphaFoldDB" id="A0AAE9SRI7"/>
<proteinExistence type="predicted"/>
<dbReference type="Proteomes" id="UP001058687">
    <property type="component" value="Chromosome 2"/>
</dbReference>
<feature type="chain" id="PRO_5041979560" evidence="1">
    <location>
        <begin position="20"/>
        <end position="144"/>
    </location>
</feature>